<feature type="region of interest" description="Disordered" evidence="1">
    <location>
        <begin position="60"/>
        <end position="95"/>
    </location>
</feature>
<reference evidence="2" key="1">
    <citation type="submission" date="2021-06" db="EMBL/GenBank/DDBJ databases">
        <authorList>
            <person name="Kallberg Y."/>
            <person name="Tangrot J."/>
            <person name="Rosling A."/>
        </authorList>
    </citation>
    <scope>NUCLEOTIDE SEQUENCE</scope>
    <source>
        <strain evidence="2">CL551</strain>
    </source>
</reference>
<evidence type="ECO:0000313" key="3">
    <source>
        <dbReference type="Proteomes" id="UP000789342"/>
    </source>
</evidence>
<evidence type="ECO:0000256" key="1">
    <source>
        <dbReference type="SAM" id="MobiDB-lite"/>
    </source>
</evidence>
<evidence type="ECO:0000313" key="2">
    <source>
        <dbReference type="EMBL" id="CAG8532412.1"/>
    </source>
</evidence>
<feature type="compositionally biased region" description="Basic and acidic residues" evidence="1">
    <location>
        <begin position="60"/>
        <end position="71"/>
    </location>
</feature>
<gene>
    <name evidence="2" type="ORF">AMORRO_LOCUS4738</name>
</gene>
<keyword evidence="3" id="KW-1185">Reference proteome</keyword>
<accession>A0A9N9AJF9</accession>
<dbReference type="OrthoDB" id="2314514at2759"/>
<sequence>MSSYTIPKSFNANSLKLTPEKLAEWSKRSTSNALPFSRAIRQKPLEPSNHFSFASKKYVNDSGEKGDDAKTNAESSGITKKVQQIHSNLCDDDNDDKDYRKLENSKKNVKFVDIEHSSFESQSFENIDVMDVDIVDLTTCIDPQDQTVADENASNDNRTKLFVGTYADNQIDNNSESSSKHDCDSEKNAIIIEPLQSYSQEISRHSSSEEDVAFTWTLQEDHPHSRLINKSSMKENTKLLLELDRILGELELSMKSVQELQLSTDKELDSIERSLEPFEDELRKMQGEMCDLKNNIARQISIGAIEQIQECIHVFEKVKTKERDPEAENNKG</sequence>
<name>A0A9N9AJF9_9GLOM</name>
<comment type="caution">
    <text evidence="2">The sequence shown here is derived from an EMBL/GenBank/DDBJ whole genome shotgun (WGS) entry which is preliminary data.</text>
</comment>
<organism evidence="2 3">
    <name type="scientific">Acaulospora morrowiae</name>
    <dbReference type="NCBI Taxonomy" id="94023"/>
    <lineage>
        <taxon>Eukaryota</taxon>
        <taxon>Fungi</taxon>
        <taxon>Fungi incertae sedis</taxon>
        <taxon>Mucoromycota</taxon>
        <taxon>Glomeromycotina</taxon>
        <taxon>Glomeromycetes</taxon>
        <taxon>Diversisporales</taxon>
        <taxon>Acaulosporaceae</taxon>
        <taxon>Acaulospora</taxon>
    </lineage>
</organism>
<protein>
    <submittedName>
        <fullName evidence="2">10634_t:CDS:1</fullName>
    </submittedName>
</protein>
<feature type="compositionally biased region" description="Polar residues" evidence="1">
    <location>
        <begin position="72"/>
        <end position="87"/>
    </location>
</feature>
<dbReference type="Proteomes" id="UP000789342">
    <property type="component" value="Unassembled WGS sequence"/>
</dbReference>
<proteinExistence type="predicted"/>
<dbReference type="AlphaFoldDB" id="A0A9N9AJF9"/>
<dbReference type="EMBL" id="CAJVPV010002655">
    <property type="protein sequence ID" value="CAG8532412.1"/>
    <property type="molecule type" value="Genomic_DNA"/>
</dbReference>